<protein>
    <recommendedName>
        <fullName evidence="4">Sporulation and spore germination</fullName>
    </recommendedName>
</protein>
<evidence type="ECO:0008006" key="4">
    <source>
        <dbReference type="Google" id="ProtNLM"/>
    </source>
</evidence>
<organism evidence="2 3">
    <name type="scientific">Geodermatophilus dictyosporus</name>
    <dbReference type="NCBI Taxonomy" id="1523247"/>
    <lineage>
        <taxon>Bacteria</taxon>
        <taxon>Bacillati</taxon>
        <taxon>Actinomycetota</taxon>
        <taxon>Actinomycetes</taxon>
        <taxon>Geodermatophilales</taxon>
        <taxon>Geodermatophilaceae</taxon>
        <taxon>Geodermatophilus</taxon>
    </lineage>
</organism>
<dbReference type="PROSITE" id="PS51257">
    <property type="entry name" value="PROKAR_LIPOPROTEIN"/>
    <property type="match status" value="1"/>
</dbReference>
<dbReference type="OrthoDB" id="5184982at2"/>
<evidence type="ECO:0000256" key="1">
    <source>
        <dbReference type="SAM" id="SignalP"/>
    </source>
</evidence>
<feature type="signal peptide" evidence="1">
    <location>
        <begin position="1"/>
        <end position="23"/>
    </location>
</feature>
<dbReference type="Proteomes" id="UP000198857">
    <property type="component" value="Unassembled WGS sequence"/>
</dbReference>
<dbReference type="AlphaFoldDB" id="A0A1I5KWH1"/>
<gene>
    <name evidence="2" type="ORF">SAMN05660464_1438</name>
</gene>
<sequence length="278" mass="28222">MRSTRPGPVVTAVLLLVLTAACATSSGSGGTAPSPGPAPLPAGLVLEVAQTGGFTTPEALATRLPVVTVHGDGRVFTQGPQIAIWPAPALPNVQVQQVGTETVRDLVEQAVAAGVTDDGDLGEPPLADATTTRFTLVTDEGTAVREVYALAETPDDTVTPEQAEARGRLRDLVDALTGLPATAEPYVPQTVAAVVRPYTGGDPELPQPDVAWPGPQLPGVPVGAGLTCVSATGQQAADVLAAAGMANALTPWVTPDGSRWSIAFRPVLPHESGCADLA</sequence>
<reference evidence="3" key="1">
    <citation type="submission" date="2016-10" db="EMBL/GenBank/DDBJ databases">
        <authorList>
            <person name="Varghese N."/>
            <person name="Submissions S."/>
        </authorList>
    </citation>
    <scope>NUCLEOTIDE SEQUENCE [LARGE SCALE GENOMIC DNA]</scope>
    <source>
        <strain evidence="3">DSM 44208</strain>
    </source>
</reference>
<proteinExistence type="predicted"/>
<keyword evidence="3" id="KW-1185">Reference proteome</keyword>
<name>A0A1I5KWH1_9ACTN</name>
<evidence type="ECO:0000313" key="3">
    <source>
        <dbReference type="Proteomes" id="UP000198857"/>
    </source>
</evidence>
<evidence type="ECO:0000313" key="2">
    <source>
        <dbReference type="EMBL" id="SFO89480.1"/>
    </source>
</evidence>
<keyword evidence="1" id="KW-0732">Signal</keyword>
<feature type="chain" id="PRO_5011653444" description="Sporulation and spore germination" evidence="1">
    <location>
        <begin position="24"/>
        <end position="278"/>
    </location>
</feature>
<accession>A0A1I5KWH1</accession>
<dbReference type="RefSeq" id="WP_091108284.1">
    <property type="nucleotide sequence ID" value="NZ_FOWQ01000002.1"/>
</dbReference>
<dbReference type="EMBL" id="FOWQ01000002">
    <property type="protein sequence ID" value="SFO89480.1"/>
    <property type="molecule type" value="Genomic_DNA"/>
</dbReference>